<keyword evidence="1" id="KW-0732">Signal</keyword>
<reference evidence="3 4" key="1">
    <citation type="journal article" date="2019" name="Sci. Rep.">
        <title>Colletotrichum shisoi sp. nov., an anthracnose pathogen of Perilla frutescens in Japan: molecular phylogenetic, morphological and genomic evidence.</title>
        <authorList>
            <person name="Gan P."/>
            <person name="Tsushima A."/>
            <person name="Hiroyama R."/>
            <person name="Narusaka M."/>
            <person name="Takano Y."/>
            <person name="Narusaka Y."/>
            <person name="Kawaradani M."/>
            <person name="Damm U."/>
            <person name="Shirasu K."/>
        </authorList>
    </citation>
    <scope>NUCLEOTIDE SEQUENCE [LARGE SCALE GENOMIC DNA]</scope>
    <source>
        <strain evidence="3 4">PG-2018a</strain>
    </source>
</reference>
<evidence type="ECO:0000256" key="1">
    <source>
        <dbReference type="SAM" id="SignalP"/>
    </source>
</evidence>
<dbReference type="OrthoDB" id="2947935at2759"/>
<dbReference type="SUPFAM" id="SSF51322">
    <property type="entry name" value="Cyanovirin-N"/>
    <property type="match status" value="1"/>
</dbReference>
<name>A0A5Q4BVA7_9PEZI</name>
<dbReference type="AlphaFoldDB" id="A0A5Q4BVA7"/>
<accession>A0A5Q4BVA7</accession>
<evidence type="ECO:0000313" key="4">
    <source>
        <dbReference type="Proteomes" id="UP000326340"/>
    </source>
</evidence>
<feature type="domain" description="Cyanovirin-N" evidence="2">
    <location>
        <begin position="36"/>
        <end position="164"/>
    </location>
</feature>
<sequence>MNVKSLIFAIAMVLFSTPAVGGRECPLESDCVQSLCNKIRYTADYRGERPFLMEATCANEAGEPISTKLDLKKCIVNSNGLLRWSDLLVASILSVMDSYPKRSYTVHTLLTIMNRRTHSGDFKCKGCRIVQHKPEDTVILECLKCPKKIGEWESFVVNTRINLSYGIWVSKKGALSCYSHEGGYRSSKGVSRLSGRGGPWIS</sequence>
<feature type="signal peptide" evidence="1">
    <location>
        <begin position="1"/>
        <end position="22"/>
    </location>
</feature>
<dbReference type="InterPro" id="IPR036673">
    <property type="entry name" value="Cyanovirin-N_sf"/>
</dbReference>
<dbReference type="Gene3D" id="2.30.60.10">
    <property type="entry name" value="Cyanovirin-N"/>
    <property type="match status" value="1"/>
</dbReference>
<comment type="caution">
    <text evidence="3">The sequence shown here is derived from an EMBL/GenBank/DDBJ whole genome shotgun (WGS) entry which is preliminary data.</text>
</comment>
<evidence type="ECO:0000259" key="2">
    <source>
        <dbReference type="Pfam" id="PF08881"/>
    </source>
</evidence>
<organism evidence="3 4">
    <name type="scientific">Colletotrichum shisoi</name>
    <dbReference type="NCBI Taxonomy" id="2078593"/>
    <lineage>
        <taxon>Eukaryota</taxon>
        <taxon>Fungi</taxon>
        <taxon>Dikarya</taxon>
        <taxon>Ascomycota</taxon>
        <taxon>Pezizomycotina</taxon>
        <taxon>Sordariomycetes</taxon>
        <taxon>Hypocreomycetidae</taxon>
        <taxon>Glomerellales</taxon>
        <taxon>Glomerellaceae</taxon>
        <taxon>Colletotrichum</taxon>
        <taxon>Colletotrichum destructivum species complex</taxon>
    </lineage>
</organism>
<dbReference type="InterPro" id="IPR011058">
    <property type="entry name" value="Cyanovirin-N"/>
</dbReference>
<evidence type="ECO:0000313" key="3">
    <source>
        <dbReference type="EMBL" id="TQN71015.1"/>
    </source>
</evidence>
<protein>
    <recommendedName>
        <fullName evidence="2">Cyanovirin-N domain-containing protein</fullName>
    </recommendedName>
</protein>
<proteinExistence type="predicted"/>
<gene>
    <name evidence="3" type="ORF">CSHISOI_04571</name>
</gene>
<dbReference type="Pfam" id="PF08881">
    <property type="entry name" value="CVNH"/>
    <property type="match status" value="1"/>
</dbReference>
<keyword evidence="4" id="KW-1185">Reference proteome</keyword>
<dbReference type="Proteomes" id="UP000326340">
    <property type="component" value="Unassembled WGS sequence"/>
</dbReference>
<dbReference type="EMBL" id="PUHP01000315">
    <property type="protein sequence ID" value="TQN71015.1"/>
    <property type="molecule type" value="Genomic_DNA"/>
</dbReference>
<feature type="chain" id="PRO_5024997561" description="Cyanovirin-N domain-containing protein" evidence="1">
    <location>
        <begin position="23"/>
        <end position="202"/>
    </location>
</feature>